<dbReference type="PANTHER" id="PTHR43845:SF1">
    <property type="entry name" value="BLR5969 PROTEIN"/>
    <property type="match status" value="1"/>
</dbReference>
<dbReference type="SUPFAM" id="SSF56801">
    <property type="entry name" value="Acetyl-CoA synthetase-like"/>
    <property type="match status" value="1"/>
</dbReference>
<evidence type="ECO:0000313" key="2">
    <source>
        <dbReference type="EMBL" id="RRJ83453.1"/>
    </source>
</evidence>
<dbReference type="InterPro" id="IPR000873">
    <property type="entry name" value="AMP-dep_synth/lig_dom"/>
</dbReference>
<comment type="caution">
    <text evidence="2">The sequence shown here is derived from an EMBL/GenBank/DDBJ whole genome shotgun (WGS) entry which is preliminary data.</text>
</comment>
<dbReference type="EMBL" id="QWEZ01000002">
    <property type="protein sequence ID" value="RRJ83453.1"/>
    <property type="molecule type" value="Genomic_DNA"/>
</dbReference>
<protein>
    <submittedName>
        <fullName evidence="2">Phenylacetate--CoA ligase family protein</fullName>
    </submittedName>
</protein>
<dbReference type="InterPro" id="IPR045851">
    <property type="entry name" value="AMP-bd_C_sf"/>
</dbReference>
<gene>
    <name evidence="2" type="ORF">D0544_16700</name>
</gene>
<evidence type="ECO:0000313" key="3">
    <source>
        <dbReference type="Proteomes" id="UP000280792"/>
    </source>
</evidence>
<name>A0A3P3VRL2_9GAMM</name>
<feature type="domain" description="AMP-dependent synthetase/ligase" evidence="1">
    <location>
        <begin position="122"/>
        <end position="276"/>
    </location>
</feature>
<evidence type="ECO:0000259" key="1">
    <source>
        <dbReference type="Pfam" id="PF00501"/>
    </source>
</evidence>
<dbReference type="AlphaFoldDB" id="A0A3P3VRL2"/>
<accession>A0A3P3VRL2</accession>
<reference evidence="2 3" key="2">
    <citation type="submission" date="2018-12" db="EMBL/GenBank/DDBJ databases">
        <title>Simiduia agarivorans gen. nov., sp. nov., a marine, agarolytic bacterium isolated from shallow coastal water from Keelung, Taiwan.</title>
        <authorList>
            <person name="Shieh W.Y."/>
        </authorList>
    </citation>
    <scope>NUCLEOTIDE SEQUENCE [LARGE SCALE GENOMIC DNA]</scope>
    <source>
        <strain evidence="2 3">GTF-13</strain>
    </source>
</reference>
<sequence>MSDFFDELETQGAELREQTLLKRLPEHLRWAQENTVWYSQQLAGINPHEINSREALATLPVLRKSELTELQRKHPPFAGMVATGTAKLNHIYQSPGPIYDPEGQRNDWWKVGRAFYAAGFRPGDRVQNCLSYHLTPGGAILDSGARACGCTVIPAGGGQTEAQVQVMHDLSVTGYCGTAAFLKLILDRADELGVDVSSLRKALFAGAALTQSLREYFDARGIAYYDAYASADLGLIAYQSSARQGLIVAEEILLEIVRPGSGDPLPVGEVGEVVVTSFNRDYPLIRFATGDLSVVLPGTSSCGRTNMRIRGWMGRADQTTKVKGMFVSPQQVNAVVARHPEIQKARLRVETCNDNDRMTLHCETSGLNEAAVVQSIRDLCKLSGEVEAVAPGSLPNDGIVIEDLRPVD</sequence>
<keyword evidence="3" id="KW-1185">Reference proteome</keyword>
<dbReference type="InterPro" id="IPR042099">
    <property type="entry name" value="ANL_N_sf"/>
</dbReference>
<organism evidence="2 3">
    <name type="scientific">Aestuariirhabdus litorea</name>
    <dbReference type="NCBI Taxonomy" id="2528527"/>
    <lineage>
        <taxon>Bacteria</taxon>
        <taxon>Pseudomonadati</taxon>
        <taxon>Pseudomonadota</taxon>
        <taxon>Gammaproteobacteria</taxon>
        <taxon>Oceanospirillales</taxon>
        <taxon>Aestuariirhabdaceae</taxon>
        <taxon>Aestuariirhabdus</taxon>
    </lineage>
</organism>
<proteinExistence type="predicted"/>
<dbReference type="Pfam" id="PF00501">
    <property type="entry name" value="AMP-binding"/>
    <property type="match status" value="1"/>
</dbReference>
<reference evidence="2 3" key="1">
    <citation type="submission" date="2018-08" db="EMBL/GenBank/DDBJ databases">
        <authorList>
            <person name="Khan S.A."/>
        </authorList>
    </citation>
    <scope>NUCLEOTIDE SEQUENCE [LARGE SCALE GENOMIC DNA]</scope>
    <source>
        <strain evidence="2 3">GTF-13</strain>
    </source>
</reference>
<dbReference type="PANTHER" id="PTHR43845">
    <property type="entry name" value="BLR5969 PROTEIN"/>
    <property type="match status" value="1"/>
</dbReference>
<dbReference type="Gene3D" id="3.40.50.12780">
    <property type="entry name" value="N-terminal domain of ligase-like"/>
    <property type="match status" value="1"/>
</dbReference>
<dbReference type="Proteomes" id="UP000280792">
    <property type="component" value="Unassembled WGS sequence"/>
</dbReference>
<dbReference type="GO" id="GO:0016874">
    <property type="term" value="F:ligase activity"/>
    <property type="evidence" value="ECO:0007669"/>
    <property type="project" value="UniProtKB-KW"/>
</dbReference>
<dbReference type="RefSeq" id="WP_125018173.1">
    <property type="nucleotide sequence ID" value="NZ_QWEZ01000002.1"/>
</dbReference>
<dbReference type="Gene3D" id="3.30.300.30">
    <property type="match status" value="1"/>
</dbReference>
<keyword evidence="2" id="KW-0436">Ligase</keyword>